<name>A0A8S5TMK9_9CAUD</name>
<dbReference type="EMBL" id="BK032859">
    <property type="protein sequence ID" value="DAF64379.1"/>
    <property type="molecule type" value="Genomic_DNA"/>
</dbReference>
<protein>
    <submittedName>
        <fullName evidence="1">Portal protein</fullName>
    </submittedName>
</protein>
<proteinExistence type="predicted"/>
<organism evidence="1">
    <name type="scientific">Siphoviridae sp. ct9UA16</name>
    <dbReference type="NCBI Taxonomy" id="2827793"/>
    <lineage>
        <taxon>Viruses</taxon>
        <taxon>Duplodnaviria</taxon>
        <taxon>Heunggongvirae</taxon>
        <taxon>Uroviricota</taxon>
        <taxon>Caudoviricetes</taxon>
    </lineage>
</organism>
<accession>A0A8S5TMK9</accession>
<dbReference type="Pfam" id="PF05133">
    <property type="entry name" value="SPP1_portal"/>
    <property type="match status" value="1"/>
</dbReference>
<dbReference type="InterPro" id="IPR021145">
    <property type="entry name" value="Portal_protein_SPP1_Gp6-like"/>
</dbReference>
<evidence type="ECO:0000313" key="1">
    <source>
        <dbReference type="EMBL" id="DAF64379.1"/>
    </source>
</evidence>
<reference evidence="1" key="1">
    <citation type="journal article" date="2021" name="Proc. Natl. Acad. Sci. U.S.A.">
        <title>A Catalog of Tens of Thousands of Viruses from Human Metagenomes Reveals Hidden Associations with Chronic Diseases.</title>
        <authorList>
            <person name="Tisza M.J."/>
            <person name="Buck C.B."/>
        </authorList>
    </citation>
    <scope>NUCLEOTIDE SEQUENCE</scope>
    <source>
        <strain evidence="1">Ct9UA16</strain>
    </source>
</reference>
<sequence>MSLGDRVRTAVRNFLNISTDNGVSINIHQLMDHDAEVFKDRIWYRGRANEIEELYAHIQDNIGNGHFWGSKPTRGMKIRKIHTGLPSLIVDTLTDVCVGDLYAITVDDPDMGKVWENIAEENLITDIISDAVRDTLYLGDGAFKLSYDPTVSKLPIIEFYPADRVDFEYNRGRISAVVFKTKRTINQKPYLLKERYDYDSITYSLVDVSNDKEVDISAFPELEGCKNIKNNAHFLPAVPLMFRRSTIYPGRGKSIYDGKLDDFDAFDEVFSQWMLAVRKGQIKEYIPVDLLPRNVRTGEVLESNDFDNDYIQLQGSMAEGAQQKIETTQGTIQYEALLSSYCTALDLCLQGIISPSTLGIDVKKLDNAEAQREKEKTTLYTRNRVTDVLNKALCDLVQASLDFYCTLNNRERKEVDVTVNFGGYANPSFEAQVETIGKAATSGIMSTKTQVDELYGDDKDDDWKAEEVKRIKEERGILEMNEPALNDFE</sequence>